<protein>
    <submittedName>
        <fullName evidence="1">Uncharacterized protein</fullName>
    </submittedName>
</protein>
<name>A0A4R2GIQ9_9BACT</name>
<keyword evidence="2" id="KW-1185">Reference proteome</keyword>
<dbReference type="RefSeq" id="WP_132433694.1">
    <property type="nucleotide sequence ID" value="NZ_SLWK01000005.1"/>
</dbReference>
<dbReference type="EMBL" id="SLWK01000005">
    <property type="protein sequence ID" value="TCO08408.1"/>
    <property type="molecule type" value="Genomic_DNA"/>
</dbReference>
<reference evidence="1 2" key="1">
    <citation type="submission" date="2019-03" db="EMBL/GenBank/DDBJ databases">
        <title>Genomic Encyclopedia of Type Strains, Phase IV (KMG-IV): sequencing the most valuable type-strain genomes for metagenomic binning, comparative biology and taxonomic classification.</title>
        <authorList>
            <person name="Goeker M."/>
        </authorList>
    </citation>
    <scope>NUCLEOTIDE SEQUENCE [LARGE SCALE GENOMIC DNA]</scope>
    <source>
        <strain evidence="1 2">DSM 24179</strain>
    </source>
</reference>
<gene>
    <name evidence="1" type="ORF">EV194_105213</name>
</gene>
<accession>A0A4R2GIQ9</accession>
<comment type="caution">
    <text evidence="1">The sequence shown here is derived from an EMBL/GenBank/DDBJ whole genome shotgun (WGS) entry which is preliminary data.</text>
</comment>
<evidence type="ECO:0000313" key="2">
    <source>
        <dbReference type="Proteomes" id="UP000295221"/>
    </source>
</evidence>
<evidence type="ECO:0000313" key="1">
    <source>
        <dbReference type="EMBL" id="TCO08408.1"/>
    </source>
</evidence>
<dbReference type="AlphaFoldDB" id="A0A4R2GIQ9"/>
<dbReference type="Proteomes" id="UP000295221">
    <property type="component" value="Unassembled WGS sequence"/>
</dbReference>
<proteinExistence type="predicted"/>
<sequence length="162" mass="18386">MKKTSLILQAIFVLILCVTCQKEIIESQDYPRIRTLKVSRITADGATFNAEILSKGTNPIIEYGFLWDIEPNLDYHSSEKVSFYDPIGKGSFSYRSEPSLTKDQEYFVQSFAITDDFIVYGNTVQFVSSGSMSPEIKAFYPGIASYAYFGDSDKYNIAKNEW</sequence>
<organism evidence="1 2">
    <name type="scientific">Natronoflexus pectinivorans</name>
    <dbReference type="NCBI Taxonomy" id="682526"/>
    <lineage>
        <taxon>Bacteria</taxon>
        <taxon>Pseudomonadati</taxon>
        <taxon>Bacteroidota</taxon>
        <taxon>Bacteroidia</taxon>
        <taxon>Marinilabiliales</taxon>
        <taxon>Marinilabiliaceae</taxon>
        <taxon>Natronoflexus</taxon>
    </lineage>
</organism>
<dbReference type="OrthoDB" id="103335at2"/>